<keyword evidence="2" id="KW-1185">Reference proteome</keyword>
<dbReference type="EMBL" id="AQHF01000024">
    <property type="protein sequence ID" value="MBE0346794.1"/>
    <property type="molecule type" value="Genomic_DNA"/>
</dbReference>
<evidence type="ECO:0000313" key="1">
    <source>
        <dbReference type="EMBL" id="MBE0346794.1"/>
    </source>
</evidence>
<accession>A0A8I0MVT3</accession>
<dbReference type="Proteomes" id="UP000660708">
    <property type="component" value="Unassembled WGS sequence"/>
</dbReference>
<gene>
    <name evidence="1" type="ORF">PPEP_a2913</name>
</gene>
<proteinExistence type="predicted"/>
<reference evidence="1 2" key="1">
    <citation type="submission" date="2015-06" db="EMBL/GenBank/DDBJ databases">
        <title>Genome sequence of Pseudoalteromonas peptidolytica.</title>
        <authorList>
            <person name="Xie B.-B."/>
            <person name="Rong J.-C."/>
            <person name="Qin Q.-L."/>
            <person name="Zhang Y.-Z."/>
        </authorList>
    </citation>
    <scope>NUCLEOTIDE SEQUENCE [LARGE SCALE GENOMIC DNA]</scope>
    <source>
        <strain evidence="1 2">F12-50-A1</strain>
    </source>
</reference>
<organism evidence="1 2">
    <name type="scientific">Pseudoalteromonas peptidolytica F12-50-A1</name>
    <dbReference type="NCBI Taxonomy" id="1315280"/>
    <lineage>
        <taxon>Bacteria</taxon>
        <taxon>Pseudomonadati</taxon>
        <taxon>Pseudomonadota</taxon>
        <taxon>Gammaproteobacteria</taxon>
        <taxon>Alteromonadales</taxon>
        <taxon>Pseudoalteromonadaceae</taxon>
        <taxon>Pseudoalteromonas</taxon>
    </lineage>
</organism>
<sequence length="44" mass="4754">MLSWACTFVAPIAKAAIQNMYLNVSGSRLTEASRAHLLSPSAFK</sequence>
<name>A0A8I0MVT3_9GAMM</name>
<dbReference type="AlphaFoldDB" id="A0A8I0MVT3"/>
<comment type="caution">
    <text evidence="1">The sequence shown here is derived from an EMBL/GenBank/DDBJ whole genome shotgun (WGS) entry which is preliminary data.</text>
</comment>
<protein>
    <submittedName>
        <fullName evidence="1">Uncharacterized protein</fullName>
    </submittedName>
</protein>
<evidence type="ECO:0000313" key="2">
    <source>
        <dbReference type="Proteomes" id="UP000660708"/>
    </source>
</evidence>